<dbReference type="InterPro" id="IPR036388">
    <property type="entry name" value="WH-like_DNA-bd_sf"/>
</dbReference>
<organism evidence="6 7">
    <name type="scientific">Rubritalea spongiae</name>
    <dbReference type="NCBI Taxonomy" id="430797"/>
    <lineage>
        <taxon>Bacteria</taxon>
        <taxon>Pseudomonadati</taxon>
        <taxon>Verrucomicrobiota</taxon>
        <taxon>Verrucomicrobiia</taxon>
        <taxon>Verrucomicrobiales</taxon>
        <taxon>Rubritaleaceae</taxon>
        <taxon>Rubritalea</taxon>
    </lineage>
</organism>
<reference evidence="7" key="1">
    <citation type="journal article" date="2019" name="Int. J. Syst. Evol. Microbiol.">
        <title>The Global Catalogue of Microorganisms (GCM) 10K type strain sequencing project: providing services to taxonomists for standard genome sequencing and annotation.</title>
        <authorList>
            <consortium name="The Broad Institute Genomics Platform"/>
            <consortium name="The Broad Institute Genome Sequencing Center for Infectious Disease"/>
            <person name="Wu L."/>
            <person name="Ma J."/>
        </authorList>
    </citation>
    <scope>NUCLEOTIDE SEQUENCE [LARGE SCALE GENOMIC DNA]</scope>
    <source>
        <strain evidence="7">JCM 16545</strain>
    </source>
</reference>
<evidence type="ECO:0000256" key="3">
    <source>
        <dbReference type="ARBA" id="ARBA00023125"/>
    </source>
</evidence>
<dbReference type="InterPro" id="IPR036390">
    <property type="entry name" value="WH_DNA-bd_sf"/>
</dbReference>
<accession>A0ABW5DYP6</accession>
<evidence type="ECO:0000256" key="1">
    <source>
        <dbReference type="ARBA" id="ARBA00009437"/>
    </source>
</evidence>
<evidence type="ECO:0000313" key="7">
    <source>
        <dbReference type="Proteomes" id="UP001597297"/>
    </source>
</evidence>
<dbReference type="PROSITE" id="PS50931">
    <property type="entry name" value="HTH_LYSR"/>
    <property type="match status" value="1"/>
</dbReference>
<dbReference type="Pfam" id="PF00126">
    <property type="entry name" value="HTH_1"/>
    <property type="match status" value="1"/>
</dbReference>
<keyword evidence="7" id="KW-1185">Reference proteome</keyword>
<evidence type="ECO:0000256" key="4">
    <source>
        <dbReference type="ARBA" id="ARBA00023163"/>
    </source>
</evidence>
<dbReference type="SUPFAM" id="SSF53850">
    <property type="entry name" value="Periplasmic binding protein-like II"/>
    <property type="match status" value="1"/>
</dbReference>
<dbReference type="InterPro" id="IPR005119">
    <property type="entry name" value="LysR_subst-bd"/>
</dbReference>
<dbReference type="PANTHER" id="PTHR30126">
    <property type="entry name" value="HTH-TYPE TRANSCRIPTIONAL REGULATOR"/>
    <property type="match status" value="1"/>
</dbReference>
<dbReference type="EMBL" id="JBHUJC010000001">
    <property type="protein sequence ID" value="MFD2274879.1"/>
    <property type="molecule type" value="Genomic_DNA"/>
</dbReference>
<keyword evidence="4" id="KW-0804">Transcription</keyword>
<dbReference type="InterPro" id="IPR000847">
    <property type="entry name" value="LysR_HTH_N"/>
</dbReference>
<keyword evidence="3" id="KW-0238">DNA-binding</keyword>
<dbReference type="NCBIfam" id="NF008722">
    <property type="entry name" value="PRK11716.1"/>
    <property type="match status" value="1"/>
</dbReference>
<feature type="domain" description="HTH lysR-type" evidence="5">
    <location>
        <begin position="1"/>
        <end position="58"/>
    </location>
</feature>
<dbReference type="Proteomes" id="UP001597297">
    <property type="component" value="Unassembled WGS sequence"/>
</dbReference>
<protein>
    <submittedName>
        <fullName evidence="6">HTH-type transcriptional activator IlvY</fullName>
    </submittedName>
</protein>
<dbReference type="SUPFAM" id="SSF46785">
    <property type="entry name" value="Winged helix' DNA-binding domain"/>
    <property type="match status" value="1"/>
</dbReference>
<dbReference type="RefSeq" id="WP_377096446.1">
    <property type="nucleotide sequence ID" value="NZ_JBHSJM010000001.1"/>
</dbReference>
<sequence length="289" mass="32015">MNHHEIKNFLTVAELLHFGRASELCNLSPSALTRSIQRLEHEIGQELFLRDNRHVQLTLAGEKFRDYAQKALRDWENVCEDLVDDGSVQGAVSIYASVTAVYSVLPSLLESYRSAYPNVKLSLRTGAAEESIEKLVAGEIDMAVAALPDRQIARVEFLPLLTTNLVFVGPKKHTAGVEYREPQDLRKLPLVLARSGLSRTRVDQCLRELGAHTARISEVSGNEGILAMVRLGCGIGVVPELVLEKSPFRDDVEILENTPKLEPYVVGLCSTQKNLQRASVAAMWELASQ</sequence>
<proteinExistence type="inferred from homology"/>
<evidence type="ECO:0000313" key="6">
    <source>
        <dbReference type="EMBL" id="MFD2274879.1"/>
    </source>
</evidence>
<dbReference type="Gene3D" id="3.40.190.290">
    <property type="match status" value="1"/>
</dbReference>
<dbReference type="PANTHER" id="PTHR30126:SF81">
    <property type="entry name" value="HTH-TYPE TRANSCRIPTIONAL REGULATOR ILVY"/>
    <property type="match status" value="1"/>
</dbReference>
<comment type="similarity">
    <text evidence="1">Belongs to the LysR transcriptional regulatory family.</text>
</comment>
<comment type="caution">
    <text evidence="6">The sequence shown here is derived from an EMBL/GenBank/DDBJ whole genome shotgun (WGS) entry which is preliminary data.</text>
</comment>
<keyword evidence="2" id="KW-0805">Transcription regulation</keyword>
<evidence type="ECO:0000256" key="2">
    <source>
        <dbReference type="ARBA" id="ARBA00023015"/>
    </source>
</evidence>
<dbReference type="Gene3D" id="1.10.10.10">
    <property type="entry name" value="Winged helix-like DNA-binding domain superfamily/Winged helix DNA-binding domain"/>
    <property type="match status" value="1"/>
</dbReference>
<gene>
    <name evidence="6" type="primary">ilvY</name>
    <name evidence="6" type="ORF">ACFSQZ_00210</name>
</gene>
<evidence type="ECO:0000259" key="5">
    <source>
        <dbReference type="PROSITE" id="PS50931"/>
    </source>
</evidence>
<name>A0ABW5DYP6_9BACT</name>
<dbReference type="Pfam" id="PF03466">
    <property type="entry name" value="LysR_substrate"/>
    <property type="match status" value="1"/>
</dbReference>